<dbReference type="VEuPathDB" id="FungiDB:GLRG_03563"/>
<evidence type="ECO:0000313" key="2">
    <source>
        <dbReference type="Proteomes" id="UP000008782"/>
    </source>
</evidence>
<sequence length="52" mass="5862">MTASHIGRLRYLEYQKSSRQQLKQVAMTSGMPPVNTTASLPEQEEIVCEGYC</sequence>
<dbReference type="HOGENOM" id="CLU_3087114_0_0_1"/>
<gene>
    <name evidence="1" type="ORF">GLRG_03563</name>
</gene>
<keyword evidence="2" id="KW-1185">Reference proteome</keyword>
<dbReference type="RefSeq" id="XP_008092439.1">
    <property type="nucleotide sequence ID" value="XM_008094248.1"/>
</dbReference>
<organism evidence="2">
    <name type="scientific">Colletotrichum graminicola (strain M1.001 / M2 / FGSC 10212)</name>
    <name type="common">Maize anthracnose fungus</name>
    <name type="synonym">Glomerella graminicola</name>
    <dbReference type="NCBI Taxonomy" id="645133"/>
    <lineage>
        <taxon>Eukaryota</taxon>
        <taxon>Fungi</taxon>
        <taxon>Dikarya</taxon>
        <taxon>Ascomycota</taxon>
        <taxon>Pezizomycotina</taxon>
        <taxon>Sordariomycetes</taxon>
        <taxon>Hypocreomycetidae</taxon>
        <taxon>Glomerellales</taxon>
        <taxon>Glomerellaceae</taxon>
        <taxon>Colletotrichum</taxon>
        <taxon>Colletotrichum graminicola species complex</taxon>
    </lineage>
</organism>
<accession>E3QBT0</accession>
<proteinExistence type="predicted"/>
<name>E3QBT0_COLGM</name>
<dbReference type="EMBL" id="GG697340">
    <property type="protein sequence ID" value="EFQ28419.1"/>
    <property type="molecule type" value="Genomic_DNA"/>
</dbReference>
<dbReference type="Proteomes" id="UP000008782">
    <property type="component" value="Unassembled WGS sequence"/>
</dbReference>
<dbReference type="GeneID" id="24408928"/>
<reference evidence="2" key="1">
    <citation type="journal article" date="2012" name="Nat. Genet.">
        <title>Lifestyle transitions in plant pathogenic Colletotrichum fungi deciphered by genome and transcriptome analyses.</title>
        <authorList>
            <person name="O'Connell R.J."/>
            <person name="Thon M.R."/>
            <person name="Hacquard S."/>
            <person name="Amyotte S.G."/>
            <person name="Kleemann J."/>
            <person name="Torres M.F."/>
            <person name="Damm U."/>
            <person name="Buiate E.A."/>
            <person name="Epstein L."/>
            <person name="Alkan N."/>
            <person name="Altmueller J."/>
            <person name="Alvarado-Balderrama L."/>
            <person name="Bauser C.A."/>
            <person name="Becker C."/>
            <person name="Birren B.W."/>
            <person name="Chen Z."/>
            <person name="Choi J."/>
            <person name="Crouch J.A."/>
            <person name="Duvick J.P."/>
            <person name="Farman M.A."/>
            <person name="Gan P."/>
            <person name="Heiman D."/>
            <person name="Henrissat B."/>
            <person name="Howard R.J."/>
            <person name="Kabbage M."/>
            <person name="Koch C."/>
            <person name="Kracher B."/>
            <person name="Kubo Y."/>
            <person name="Law A.D."/>
            <person name="Lebrun M.-H."/>
            <person name="Lee Y.-H."/>
            <person name="Miyara I."/>
            <person name="Moore N."/>
            <person name="Neumann U."/>
            <person name="Nordstroem K."/>
            <person name="Panaccione D.G."/>
            <person name="Panstruga R."/>
            <person name="Place M."/>
            <person name="Proctor R.H."/>
            <person name="Prusky D."/>
            <person name="Rech G."/>
            <person name="Reinhardt R."/>
            <person name="Rollins J.A."/>
            <person name="Rounsley S."/>
            <person name="Schardl C.L."/>
            <person name="Schwartz D.C."/>
            <person name="Shenoy N."/>
            <person name="Shirasu K."/>
            <person name="Sikhakolli U.R."/>
            <person name="Stueber K."/>
            <person name="Sukno S.A."/>
            <person name="Sweigard J.A."/>
            <person name="Takano Y."/>
            <person name="Takahara H."/>
            <person name="Trail F."/>
            <person name="van der Does H.C."/>
            <person name="Voll L.M."/>
            <person name="Will I."/>
            <person name="Young S."/>
            <person name="Zeng Q."/>
            <person name="Zhang J."/>
            <person name="Zhou S."/>
            <person name="Dickman M.B."/>
            <person name="Schulze-Lefert P."/>
            <person name="Ver Loren van Themaat E."/>
            <person name="Ma L.-J."/>
            <person name="Vaillancourt L.J."/>
        </authorList>
    </citation>
    <scope>NUCLEOTIDE SEQUENCE [LARGE SCALE GENOMIC DNA]</scope>
    <source>
        <strain evidence="2">M1.001 / M2 / FGSC 10212</strain>
    </source>
</reference>
<dbReference type="AlphaFoldDB" id="E3QBT0"/>
<protein>
    <submittedName>
        <fullName evidence="1">Uncharacterized protein</fullName>
    </submittedName>
</protein>
<evidence type="ECO:0000313" key="1">
    <source>
        <dbReference type="EMBL" id="EFQ28419.1"/>
    </source>
</evidence>